<feature type="transmembrane region" description="Helical" evidence="5">
    <location>
        <begin position="155"/>
        <end position="177"/>
    </location>
</feature>
<evidence type="ECO:0000256" key="4">
    <source>
        <dbReference type="PROSITE-ProRule" id="PRU00354"/>
    </source>
</evidence>
<dbReference type="PANTHER" id="PTHR43317:SF3">
    <property type="entry name" value="BLR2883 PROTEIN"/>
    <property type="match status" value="1"/>
</dbReference>
<evidence type="ECO:0000256" key="3">
    <source>
        <dbReference type="ARBA" id="ARBA00023115"/>
    </source>
</evidence>
<comment type="similarity">
    <text evidence="1">Belongs to the spermidine/spermine synthase family.</text>
</comment>
<evidence type="ECO:0000256" key="1">
    <source>
        <dbReference type="ARBA" id="ARBA00007867"/>
    </source>
</evidence>
<dbReference type="Proteomes" id="UP000177626">
    <property type="component" value="Unassembled WGS sequence"/>
</dbReference>
<dbReference type="GO" id="GO:0006596">
    <property type="term" value="P:polyamine biosynthetic process"/>
    <property type="evidence" value="ECO:0007669"/>
    <property type="project" value="UniProtKB-UniRule"/>
</dbReference>
<protein>
    <recommendedName>
        <fullName evidence="6">PABS domain-containing protein</fullName>
    </recommendedName>
</protein>
<dbReference type="AlphaFoldDB" id="A0A1G2BZV6"/>
<evidence type="ECO:0000256" key="2">
    <source>
        <dbReference type="ARBA" id="ARBA00022679"/>
    </source>
</evidence>
<feature type="domain" description="PABS" evidence="6">
    <location>
        <begin position="242"/>
        <end position="479"/>
    </location>
</feature>
<feature type="transmembrane region" description="Helical" evidence="5">
    <location>
        <begin position="33"/>
        <end position="63"/>
    </location>
</feature>
<dbReference type="GO" id="GO:0016740">
    <property type="term" value="F:transferase activity"/>
    <property type="evidence" value="ECO:0007669"/>
    <property type="project" value="UniProtKB-UniRule"/>
</dbReference>
<evidence type="ECO:0000313" key="8">
    <source>
        <dbReference type="Proteomes" id="UP000177626"/>
    </source>
</evidence>
<keyword evidence="5" id="KW-0472">Membrane</keyword>
<organism evidence="7 8">
    <name type="scientific">Candidatus Komeilibacteria bacterium RIFOXYC1_FULL_37_11</name>
    <dbReference type="NCBI Taxonomy" id="1798555"/>
    <lineage>
        <taxon>Bacteria</taxon>
        <taxon>Candidatus Komeiliibacteriota</taxon>
    </lineage>
</organism>
<dbReference type="Gene3D" id="3.40.50.150">
    <property type="entry name" value="Vaccinia Virus protein VP39"/>
    <property type="match status" value="1"/>
</dbReference>
<feature type="transmembrane region" description="Helical" evidence="5">
    <location>
        <begin position="116"/>
        <end position="143"/>
    </location>
</feature>
<keyword evidence="5" id="KW-1133">Transmembrane helix</keyword>
<reference evidence="7 8" key="1">
    <citation type="journal article" date="2016" name="Nat. Commun.">
        <title>Thousands of microbial genomes shed light on interconnected biogeochemical processes in an aquifer system.</title>
        <authorList>
            <person name="Anantharaman K."/>
            <person name="Brown C.T."/>
            <person name="Hug L.A."/>
            <person name="Sharon I."/>
            <person name="Castelle C.J."/>
            <person name="Probst A.J."/>
            <person name="Thomas B.C."/>
            <person name="Singh A."/>
            <person name="Wilkins M.J."/>
            <person name="Karaoz U."/>
            <person name="Brodie E.L."/>
            <person name="Williams K.H."/>
            <person name="Hubbard S.S."/>
            <person name="Banfield J.F."/>
        </authorList>
    </citation>
    <scope>NUCLEOTIDE SEQUENCE [LARGE SCALE GENOMIC DNA]</scope>
</reference>
<keyword evidence="2 4" id="KW-0808">Transferase</keyword>
<feature type="transmembrane region" description="Helical" evidence="5">
    <location>
        <begin position="75"/>
        <end position="96"/>
    </location>
</feature>
<dbReference type="Pfam" id="PF01564">
    <property type="entry name" value="Spermine_synth"/>
    <property type="match status" value="1"/>
</dbReference>
<evidence type="ECO:0000256" key="5">
    <source>
        <dbReference type="SAM" id="Phobius"/>
    </source>
</evidence>
<gene>
    <name evidence="7" type="ORF">A2406_04340</name>
</gene>
<name>A0A1G2BZV6_9BACT</name>
<dbReference type="InterPro" id="IPR030374">
    <property type="entry name" value="PABS"/>
</dbReference>
<comment type="caution">
    <text evidence="7">The sequence shown here is derived from an EMBL/GenBank/DDBJ whole genome shotgun (WGS) entry which is preliminary data.</text>
</comment>
<keyword evidence="5" id="KW-0812">Transmembrane</keyword>
<dbReference type="PANTHER" id="PTHR43317">
    <property type="entry name" value="THERMOSPERMINE SYNTHASE ACAULIS5"/>
    <property type="match status" value="1"/>
</dbReference>
<dbReference type="SUPFAM" id="SSF53335">
    <property type="entry name" value="S-adenosyl-L-methionine-dependent methyltransferases"/>
    <property type="match status" value="1"/>
</dbReference>
<dbReference type="NCBIfam" id="NF037959">
    <property type="entry name" value="MFS_SpdSyn"/>
    <property type="match status" value="2"/>
</dbReference>
<evidence type="ECO:0000313" key="7">
    <source>
        <dbReference type="EMBL" id="OGY94506.1"/>
    </source>
</evidence>
<evidence type="ECO:0000259" key="6">
    <source>
        <dbReference type="PROSITE" id="PS51006"/>
    </source>
</evidence>
<dbReference type="CDD" id="cd02440">
    <property type="entry name" value="AdoMet_MTases"/>
    <property type="match status" value="1"/>
</dbReference>
<feature type="transmembrane region" description="Helical" evidence="5">
    <location>
        <begin position="209"/>
        <end position="226"/>
    </location>
</feature>
<proteinExistence type="inferred from homology"/>
<dbReference type="PROSITE" id="PS51006">
    <property type="entry name" value="PABS_2"/>
    <property type="match status" value="1"/>
</dbReference>
<accession>A0A1G2BZV6</accession>
<dbReference type="InterPro" id="IPR029063">
    <property type="entry name" value="SAM-dependent_MTases_sf"/>
</dbReference>
<feature type="transmembrane region" description="Helical" evidence="5">
    <location>
        <begin position="183"/>
        <end position="202"/>
    </location>
</feature>
<dbReference type="EMBL" id="MHKQ01000007">
    <property type="protein sequence ID" value="OGY94506.1"/>
    <property type="molecule type" value="Genomic_DNA"/>
</dbReference>
<feature type="active site" description="Proton acceptor" evidence="4">
    <location>
        <position position="392"/>
    </location>
</feature>
<sequence>MLQQNLYNWRLVILATAFSGASALIYELITSRILLLFFGSALTSLTIVLIIFLGGLSLGAALMTIFKKRISSTGLVFSILQLTIAFYGILILSQFINLPKLFDALAKLISSPLLLQFTGGAIFILIPTVLLGAIFPLAIAMIIDGPNDQISSRIGWLYTLDVLGSVTGAALAGFFIMPNYGHTATIVLAGSLNILAALIVFPAGKKLRLAWLIFILLFTIVAGLAIRNQKMYVIPKNLATIKDPYRQSKNIDIIGQKDILWEKASPWGVITVTEEETELGLDKILNIDNWGQCSVLSHQSESLIADGALGGKPEADVLNIGLGCGFTLASVLNNNPHQVTVAEINPVIYEAAQFFKEYTNNAIDDPKVNIIIKDGAEFLRTSQEKYDVIVIDIEHPMIAHSSPLYTIEYFRYAKEHLKTDGRVALWGYMSSDPRYLKSLVNTFKAVFDNVVFAEFEEPNYVYLFLASDGELDVKTIDTKGNAEKLLESLASIEDVAPNTLDNQILQKYFK</sequence>
<keyword evidence="3 4" id="KW-0620">Polyamine biosynthesis</keyword>